<name>A0A9J5ZHY4_SOLCO</name>
<organism evidence="2 3">
    <name type="scientific">Solanum commersonii</name>
    <name type="common">Commerson's wild potato</name>
    <name type="synonym">Commerson's nightshade</name>
    <dbReference type="NCBI Taxonomy" id="4109"/>
    <lineage>
        <taxon>Eukaryota</taxon>
        <taxon>Viridiplantae</taxon>
        <taxon>Streptophyta</taxon>
        <taxon>Embryophyta</taxon>
        <taxon>Tracheophyta</taxon>
        <taxon>Spermatophyta</taxon>
        <taxon>Magnoliopsida</taxon>
        <taxon>eudicotyledons</taxon>
        <taxon>Gunneridae</taxon>
        <taxon>Pentapetalae</taxon>
        <taxon>asterids</taxon>
        <taxon>lamiids</taxon>
        <taxon>Solanales</taxon>
        <taxon>Solanaceae</taxon>
        <taxon>Solanoideae</taxon>
        <taxon>Solaneae</taxon>
        <taxon>Solanum</taxon>
    </lineage>
</organism>
<feature type="region of interest" description="Disordered" evidence="1">
    <location>
        <begin position="30"/>
        <end position="72"/>
    </location>
</feature>
<reference evidence="2 3" key="1">
    <citation type="submission" date="2020-09" db="EMBL/GenBank/DDBJ databases">
        <title>De no assembly of potato wild relative species, Solanum commersonii.</title>
        <authorList>
            <person name="Cho K."/>
        </authorList>
    </citation>
    <scope>NUCLEOTIDE SEQUENCE [LARGE SCALE GENOMIC DNA]</scope>
    <source>
        <strain evidence="2">LZ3.2</strain>
        <tissue evidence="2">Leaf</tissue>
    </source>
</reference>
<sequence>MAIPTNGQPTPKAGQSTILASMLDFPPLPETSVLNPNRKKDPIMQVVPSNLSRKENEDNAPLSPNYVNFSKK</sequence>
<accession>A0A9J5ZHY4</accession>
<comment type="caution">
    <text evidence="2">The sequence shown here is derived from an EMBL/GenBank/DDBJ whole genome shotgun (WGS) entry which is preliminary data.</text>
</comment>
<evidence type="ECO:0000313" key="2">
    <source>
        <dbReference type="EMBL" id="KAG5611140.1"/>
    </source>
</evidence>
<keyword evidence="3" id="KW-1185">Reference proteome</keyword>
<evidence type="ECO:0000313" key="3">
    <source>
        <dbReference type="Proteomes" id="UP000824120"/>
    </source>
</evidence>
<dbReference type="AlphaFoldDB" id="A0A9J5ZHY4"/>
<dbReference type="Proteomes" id="UP000824120">
    <property type="component" value="Chromosome 4"/>
</dbReference>
<gene>
    <name evidence="2" type="ORF">H5410_022421</name>
</gene>
<evidence type="ECO:0000256" key="1">
    <source>
        <dbReference type="SAM" id="MobiDB-lite"/>
    </source>
</evidence>
<proteinExistence type="predicted"/>
<protein>
    <submittedName>
        <fullName evidence="2">Uncharacterized protein</fullName>
    </submittedName>
</protein>
<dbReference type="EMBL" id="JACXVP010000004">
    <property type="protein sequence ID" value="KAG5611140.1"/>
    <property type="molecule type" value="Genomic_DNA"/>
</dbReference>